<sequence length="48" mass="5762">MLLLIYWEHLTTMNKKLTDLLIRYKDVSHKIERLLVRAVCGKRPMFSS</sequence>
<protein>
    <submittedName>
        <fullName evidence="1">Uncharacterized protein</fullName>
    </submittedName>
</protein>
<dbReference type="EMBL" id="BT138317">
    <property type="protein sequence ID" value="AFK38112.1"/>
    <property type="molecule type" value="mRNA"/>
</dbReference>
<reference evidence="1" key="1">
    <citation type="submission" date="2012-05" db="EMBL/GenBank/DDBJ databases">
        <authorList>
            <person name="Krishnakumar V."/>
            <person name="Cheung F."/>
            <person name="Xiao Y."/>
            <person name="Chan A."/>
            <person name="Moskal W.A."/>
            <person name="Town C.D."/>
        </authorList>
    </citation>
    <scope>NUCLEOTIDE SEQUENCE</scope>
</reference>
<dbReference type="AlphaFoldDB" id="I3SCX0"/>
<accession>I3SCX0</accession>
<organism evidence="1">
    <name type="scientific">Lotus japonicus</name>
    <name type="common">Lotus corniculatus var. japonicus</name>
    <dbReference type="NCBI Taxonomy" id="34305"/>
    <lineage>
        <taxon>Eukaryota</taxon>
        <taxon>Viridiplantae</taxon>
        <taxon>Streptophyta</taxon>
        <taxon>Embryophyta</taxon>
        <taxon>Tracheophyta</taxon>
        <taxon>Spermatophyta</taxon>
        <taxon>Magnoliopsida</taxon>
        <taxon>eudicotyledons</taxon>
        <taxon>Gunneridae</taxon>
        <taxon>Pentapetalae</taxon>
        <taxon>rosids</taxon>
        <taxon>fabids</taxon>
        <taxon>Fabales</taxon>
        <taxon>Fabaceae</taxon>
        <taxon>Papilionoideae</taxon>
        <taxon>50 kb inversion clade</taxon>
        <taxon>NPAAA clade</taxon>
        <taxon>Hologalegina</taxon>
        <taxon>robinioid clade</taxon>
        <taxon>Loteae</taxon>
        <taxon>Lotus</taxon>
    </lineage>
</organism>
<name>I3SCX0_LOTJA</name>
<evidence type="ECO:0000313" key="1">
    <source>
        <dbReference type="EMBL" id="AFK38112.1"/>
    </source>
</evidence>
<proteinExistence type="evidence at transcript level"/>